<evidence type="ECO:0000313" key="3">
    <source>
        <dbReference type="Proteomes" id="UP001501337"/>
    </source>
</evidence>
<organism evidence="2 3">
    <name type="scientific">Allohahella marinimesophila</name>
    <dbReference type="NCBI Taxonomy" id="1054972"/>
    <lineage>
        <taxon>Bacteria</taxon>
        <taxon>Pseudomonadati</taxon>
        <taxon>Pseudomonadota</taxon>
        <taxon>Gammaproteobacteria</taxon>
        <taxon>Oceanospirillales</taxon>
        <taxon>Hahellaceae</taxon>
        <taxon>Allohahella</taxon>
    </lineage>
</organism>
<feature type="region of interest" description="Disordered" evidence="1">
    <location>
        <begin position="1"/>
        <end position="29"/>
    </location>
</feature>
<sequence>MALACSKGITDTSPDADKVHNTMHRGPVSFAENTPISSLQFVRSLPKTTSRDALGFVQAW</sequence>
<reference evidence="3" key="1">
    <citation type="journal article" date="2019" name="Int. J. Syst. Evol. Microbiol.">
        <title>The Global Catalogue of Microorganisms (GCM) 10K type strain sequencing project: providing services to taxonomists for standard genome sequencing and annotation.</title>
        <authorList>
            <consortium name="The Broad Institute Genomics Platform"/>
            <consortium name="The Broad Institute Genome Sequencing Center for Infectious Disease"/>
            <person name="Wu L."/>
            <person name="Ma J."/>
        </authorList>
    </citation>
    <scope>NUCLEOTIDE SEQUENCE [LARGE SCALE GENOMIC DNA]</scope>
    <source>
        <strain evidence="3">JCM 17555</strain>
    </source>
</reference>
<keyword evidence="3" id="KW-1185">Reference proteome</keyword>
<evidence type="ECO:0000256" key="1">
    <source>
        <dbReference type="SAM" id="MobiDB-lite"/>
    </source>
</evidence>
<dbReference type="EMBL" id="BAABBO010000001">
    <property type="protein sequence ID" value="GAA3946193.1"/>
    <property type="molecule type" value="Genomic_DNA"/>
</dbReference>
<proteinExistence type="predicted"/>
<comment type="caution">
    <text evidence="2">The sequence shown here is derived from an EMBL/GenBank/DDBJ whole genome shotgun (WGS) entry which is preliminary data.</text>
</comment>
<accession>A0ABP7NJE7</accession>
<name>A0ABP7NJE7_9GAMM</name>
<dbReference type="Proteomes" id="UP001501337">
    <property type="component" value="Unassembled WGS sequence"/>
</dbReference>
<gene>
    <name evidence="2" type="ORF">GCM10022278_01700</name>
</gene>
<evidence type="ECO:0000313" key="2">
    <source>
        <dbReference type="EMBL" id="GAA3946193.1"/>
    </source>
</evidence>
<protein>
    <submittedName>
        <fullName evidence="2">Uncharacterized protein</fullName>
    </submittedName>
</protein>